<gene>
    <name evidence="2" type="ORF">PSON_ATCC_30995.1.T0080249</name>
</gene>
<accession>A0A8S1KJH5</accession>
<dbReference type="PANTHER" id="PTHR10050:SF53">
    <property type="entry name" value="CHROMOSOME UNDETERMINED SCAFFOLD_67, WHOLE GENOME SHOTGUN SEQUENCE"/>
    <property type="match status" value="1"/>
</dbReference>
<dbReference type="AlphaFoldDB" id="A0A8S1KJH5"/>
<dbReference type="InterPro" id="IPR016093">
    <property type="entry name" value="MIR_motif"/>
</dbReference>
<keyword evidence="3" id="KW-1185">Reference proteome</keyword>
<dbReference type="EMBL" id="CAJJDN010000008">
    <property type="protein sequence ID" value="CAD8054363.1"/>
    <property type="molecule type" value="Genomic_DNA"/>
</dbReference>
<evidence type="ECO:0000313" key="2">
    <source>
        <dbReference type="EMBL" id="CAD8054363.1"/>
    </source>
</evidence>
<proteinExistence type="predicted"/>
<evidence type="ECO:0000313" key="3">
    <source>
        <dbReference type="Proteomes" id="UP000692954"/>
    </source>
</evidence>
<feature type="domain" description="MIR" evidence="1">
    <location>
        <begin position="132"/>
        <end position="186"/>
    </location>
</feature>
<comment type="caution">
    <text evidence="2">The sequence shown here is derived from an EMBL/GenBank/DDBJ whole genome shotgun (WGS) entry which is preliminary data.</text>
</comment>
<reference evidence="2" key="1">
    <citation type="submission" date="2021-01" db="EMBL/GenBank/DDBJ databases">
        <authorList>
            <consortium name="Genoscope - CEA"/>
            <person name="William W."/>
        </authorList>
    </citation>
    <scope>NUCLEOTIDE SEQUENCE</scope>
</reference>
<dbReference type="SMART" id="SM00472">
    <property type="entry name" value="MIR"/>
    <property type="match status" value="2"/>
</dbReference>
<sequence>MINESVQIEQGKLYQIRHQATKLYLKGTIHFIVEKKLFSTKELDEYYLGTSIKEEDFYTYFIFEKYLPTDNNIELGNIVSILNYGQQYYVSLNKDKKSEVTNQCYAYLGQEKHYFIIQPEKDVFASNINSIETSIKNNLVRFTSIHNGYSLHSHFNTYKTEKVAQYHEVTGYKNQDENDLWEIIPVKENSIKNFIPKIKKYEPIQIFNEDIIILRNFWTGWALHSHQINYRSSKAQEVTLACYEREQNDLWIITKLNIKENDDGIIRRNDEIVLQHKQTKKFLSWSNFLTYSQSGYQVQGLNSKPITGFQLEYFENQPLRVNSPFLIKIINKNLYLSQQNIQTESKAGSQKEAAFVQKFSGSCLWVVESRNK</sequence>
<organism evidence="2 3">
    <name type="scientific">Paramecium sonneborni</name>
    <dbReference type="NCBI Taxonomy" id="65129"/>
    <lineage>
        <taxon>Eukaryota</taxon>
        <taxon>Sar</taxon>
        <taxon>Alveolata</taxon>
        <taxon>Ciliophora</taxon>
        <taxon>Intramacronucleata</taxon>
        <taxon>Oligohymenophorea</taxon>
        <taxon>Peniculida</taxon>
        <taxon>Parameciidae</taxon>
        <taxon>Paramecium</taxon>
    </lineage>
</organism>
<feature type="domain" description="MIR" evidence="1">
    <location>
        <begin position="203"/>
        <end position="256"/>
    </location>
</feature>
<dbReference type="InterPro" id="IPR027005">
    <property type="entry name" value="PMT-like"/>
</dbReference>
<dbReference type="Proteomes" id="UP000692954">
    <property type="component" value="Unassembled WGS sequence"/>
</dbReference>
<protein>
    <recommendedName>
        <fullName evidence="1">MIR domain-containing protein</fullName>
    </recommendedName>
</protein>
<dbReference type="PANTHER" id="PTHR10050">
    <property type="entry name" value="DOLICHYL-PHOSPHATE-MANNOSE--PROTEIN MANNOSYLTRANSFERASE"/>
    <property type="match status" value="1"/>
</dbReference>
<dbReference type="OrthoDB" id="292747at2759"/>
<evidence type="ECO:0000259" key="1">
    <source>
        <dbReference type="SMART" id="SM00472"/>
    </source>
</evidence>
<name>A0A8S1KJH5_9CILI</name>